<dbReference type="Proteomes" id="UP001163255">
    <property type="component" value="Chromosome"/>
</dbReference>
<protein>
    <recommendedName>
        <fullName evidence="1">RING-type domain-containing protein</fullName>
    </recommendedName>
</protein>
<dbReference type="SUPFAM" id="SSF57850">
    <property type="entry name" value="RING/U-box"/>
    <property type="match status" value="1"/>
</dbReference>
<feature type="domain" description="RING-type" evidence="1">
    <location>
        <begin position="51"/>
        <end position="95"/>
    </location>
</feature>
<sequence length="111" mass="12230">MADIEVVCRKVTETVQSATSQVVMTTVSQASGSVTVTYPSVELGRDPDNECPICFESLNDRETMATPCCGAKFHIACLRAVQTNSGNVFPCPHCRRMLARLWLKNPDHWIG</sequence>
<dbReference type="Pfam" id="PF13639">
    <property type="entry name" value="zf-RING_2"/>
    <property type="match status" value="1"/>
</dbReference>
<organism evidence="2 3">
    <name type="scientific">Endozoicomonas euniceicola</name>
    <dbReference type="NCBI Taxonomy" id="1234143"/>
    <lineage>
        <taxon>Bacteria</taxon>
        <taxon>Pseudomonadati</taxon>
        <taxon>Pseudomonadota</taxon>
        <taxon>Gammaproteobacteria</taxon>
        <taxon>Oceanospirillales</taxon>
        <taxon>Endozoicomonadaceae</taxon>
        <taxon>Endozoicomonas</taxon>
    </lineage>
</organism>
<dbReference type="PROSITE" id="PS50089">
    <property type="entry name" value="ZF_RING_2"/>
    <property type="match status" value="1"/>
</dbReference>
<proteinExistence type="predicted"/>
<name>A0ABY6H0Q9_9GAMM</name>
<keyword evidence="3" id="KW-1185">Reference proteome</keyword>
<dbReference type="EMBL" id="CP103300">
    <property type="protein sequence ID" value="UYM18644.1"/>
    <property type="molecule type" value="Genomic_DNA"/>
</dbReference>
<accession>A0ABY6H0Q9</accession>
<gene>
    <name evidence="2" type="ORF">NX720_12320</name>
</gene>
<reference evidence="2" key="1">
    <citation type="submission" date="2022-10" db="EMBL/GenBank/DDBJ databases">
        <title>Completed Genome Sequence of two octocoral isolated bacterium, Endozoicomonas euniceicola EF212T and Endozoicomonas gorgoniicola PS125T.</title>
        <authorList>
            <person name="Chiou Y.-J."/>
            <person name="Chen Y.-H."/>
        </authorList>
    </citation>
    <scope>NUCLEOTIDE SEQUENCE</scope>
    <source>
        <strain evidence="2">EF212</strain>
    </source>
</reference>
<dbReference type="InterPro" id="IPR013083">
    <property type="entry name" value="Znf_RING/FYVE/PHD"/>
</dbReference>
<dbReference type="InterPro" id="IPR001841">
    <property type="entry name" value="Znf_RING"/>
</dbReference>
<evidence type="ECO:0000313" key="2">
    <source>
        <dbReference type="EMBL" id="UYM18644.1"/>
    </source>
</evidence>
<dbReference type="Gene3D" id="3.30.40.10">
    <property type="entry name" value="Zinc/RING finger domain, C3HC4 (zinc finger)"/>
    <property type="match status" value="1"/>
</dbReference>
<dbReference type="RefSeq" id="WP_262601399.1">
    <property type="nucleotide sequence ID" value="NZ_CP103300.1"/>
</dbReference>
<evidence type="ECO:0000259" key="1">
    <source>
        <dbReference type="PROSITE" id="PS50089"/>
    </source>
</evidence>
<evidence type="ECO:0000313" key="3">
    <source>
        <dbReference type="Proteomes" id="UP001163255"/>
    </source>
</evidence>